<organism evidence="1">
    <name type="scientific">uncultured Caudovirales phage</name>
    <dbReference type="NCBI Taxonomy" id="2100421"/>
    <lineage>
        <taxon>Viruses</taxon>
        <taxon>Duplodnaviria</taxon>
        <taxon>Heunggongvirae</taxon>
        <taxon>Uroviricota</taxon>
        <taxon>Caudoviricetes</taxon>
        <taxon>Peduoviridae</taxon>
        <taxon>Maltschvirus</taxon>
        <taxon>Maltschvirus maltsch</taxon>
    </lineage>
</organism>
<accession>A0A6J5N2C6</accession>
<protein>
    <submittedName>
        <fullName evidence="1">Uncharacterized protein</fullName>
    </submittedName>
</protein>
<proteinExistence type="predicted"/>
<dbReference type="EMBL" id="LR796591">
    <property type="protein sequence ID" value="CAB4152487.1"/>
    <property type="molecule type" value="Genomic_DNA"/>
</dbReference>
<evidence type="ECO:0000313" key="1">
    <source>
        <dbReference type="EMBL" id="CAB4152487.1"/>
    </source>
</evidence>
<name>A0A6J5N2C6_9CAUD</name>
<reference evidence="1" key="1">
    <citation type="submission" date="2020-04" db="EMBL/GenBank/DDBJ databases">
        <authorList>
            <person name="Chiriac C."/>
            <person name="Salcher M."/>
            <person name="Ghai R."/>
            <person name="Kavagutti S V."/>
        </authorList>
    </citation>
    <scope>NUCLEOTIDE SEQUENCE</scope>
</reference>
<gene>
    <name evidence="1" type="ORF">UFOVP602_8</name>
</gene>
<sequence>MNAFSHPNPLWDGCPICKTRADAPVVLIPVPDTGDGRICEAKQVHEECWNLAVKMRKLEDGE</sequence>